<accession>A0A699VZI3</accession>
<feature type="non-terminal residue" evidence="2">
    <location>
        <position position="1"/>
    </location>
</feature>
<feature type="non-terminal residue" evidence="2">
    <location>
        <position position="109"/>
    </location>
</feature>
<protein>
    <submittedName>
        <fullName evidence="2">Uncharacterized protein</fullName>
    </submittedName>
</protein>
<feature type="compositionally biased region" description="Basic and acidic residues" evidence="1">
    <location>
        <begin position="24"/>
        <end position="35"/>
    </location>
</feature>
<reference evidence="2" key="1">
    <citation type="journal article" date="2019" name="Sci. Rep.">
        <title>Draft genome of Tanacetum cinerariifolium, the natural source of mosquito coil.</title>
        <authorList>
            <person name="Yamashiro T."/>
            <person name="Shiraishi A."/>
            <person name="Satake H."/>
            <person name="Nakayama K."/>
        </authorList>
    </citation>
    <scope>NUCLEOTIDE SEQUENCE</scope>
</reference>
<feature type="region of interest" description="Disordered" evidence="1">
    <location>
        <begin position="24"/>
        <end position="73"/>
    </location>
</feature>
<gene>
    <name evidence="2" type="ORF">Tci_911769</name>
</gene>
<evidence type="ECO:0000313" key="2">
    <source>
        <dbReference type="EMBL" id="GFD39800.1"/>
    </source>
</evidence>
<feature type="compositionally biased region" description="Polar residues" evidence="1">
    <location>
        <begin position="36"/>
        <end position="48"/>
    </location>
</feature>
<evidence type="ECO:0000256" key="1">
    <source>
        <dbReference type="SAM" id="MobiDB-lite"/>
    </source>
</evidence>
<dbReference type="AlphaFoldDB" id="A0A699VZI3"/>
<organism evidence="2">
    <name type="scientific">Tanacetum cinerariifolium</name>
    <name type="common">Dalmatian daisy</name>
    <name type="synonym">Chrysanthemum cinerariifolium</name>
    <dbReference type="NCBI Taxonomy" id="118510"/>
    <lineage>
        <taxon>Eukaryota</taxon>
        <taxon>Viridiplantae</taxon>
        <taxon>Streptophyta</taxon>
        <taxon>Embryophyta</taxon>
        <taxon>Tracheophyta</taxon>
        <taxon>Spermatophyta</taxon>
        <taxon>Magnoliopsida</taxon>
        <taxon>eudicotyledons</taxon>
        <taxon>Gunneridae</taxon>
        <taxon>Pentapetalae</taxon>
        <taxon>asterids</taxon>
        <taxon>campanulids</taxon>
        <taxon>Asterales</taxon>
        <taxon>Asteraceae</taxon>
        <taxon>Asteroideae</taxon>
        <taxon>Anthemideae</taxon>
        <taxon>Anthemidinae</taxon>
        <taxon>Tanacetum</taxon>
    </lineage>
</organism>
<dbReference type="EMBL" id="BKCJ011522388">
    <property type="protein sequence ID" value="GFD39800.1"/>
    <property type="molecule type" value="Genomic_DNA"/>
</dbReference>
<proteinExistence type="predicted"/>
<comment type="caution">
    <text evidence="2">The sequence shown here is derived from an EMBL/GenBank/DDBJ whole genome shotgun (WGS) entry which is preliminary data.</text>
</comment>
<sequence length="109" mass="12452">TMIAKMDQDVDVVLKDDKEVADEAKEVSDAVKDVQESAQDQGRTTESQAEIYKIDLDHTNKKKERSSNQGSSRRVYYIHNGLREAIYQAYILQSILLKPMEVSNTHHLT</sequence>
<name>A0A699VZI3_TANCI</name>